<organism evidence="1 2">
    <name type="scientific">Mytilus galloprovincialis</name>
    <name type="common">Mediterranean mussel</name>
    <dbReference type="NCBI Taxonomy" id="29158"/>
    <lineage>
        <taxon>Eukaryota</taxon>
        <taxon>Metazoa</taxon>
        <taxon>Spiralia</taxon>
        <taxon>Lophotrochozoa</taxon>
        <taxon>Mollusca</taxon>
        <taxon>Bivalvia</taxon>
        <taxon>Autobranchia</taxon>
        <taxon>Pteriomorphia</taxon>
        <taxon>Mytilida</taxon>
        <taxon>Mytiloidea</taxon>
        <taxon>Mytilidae</taxon>
        <taxon>Mytilinae</taxon>
        <taxon>Mytilus</taxon>
    </lineage>
</organism>
<comment type="caution">
    <text evidence="1">The sequence shown here is derived from an EMBL/GenBank/DDBJ whole genome shotgun (WGS) entry which is preliminary data.</text>
</comment>
<evidence type="ECO:0000313" key="2">
    <source>
        <dbReference type="Proteomes" id="UP000596742"/>
    </source>
</evidence>
<evidence type="ECO:0000313" key="1">
    <source>
        <dbReference type="EMBL" id="VDI69487.1"/>
    </source>
</evidence>
<reference evidence="1" key="1">
    <citation type="submission" date="2018-11" db="EMBL/GenBank/DDBJ databases">
        <authorList>
            <person name="Alioto T."/>
            <person name="Alioto T."/>
        </authorList>
    </citation>
    <scope>NUCLEOTIDE SEQUENCE</scope>
</reference>
<name>A0A8B6GV42_MYTGA</name>
<dbReference type="AlphaFoldDB" id="A0A8B6GV42"/>
<keyword evidence="2" id="KW-1185">Reference proteome</keyword>
<protein>
    <recommendedName>
        <fullName evidence="3">DZIP3-like HEPN domain-containing protein</fullName>
    </recommendedName>
</protein>
<sequence>MSSIQEKKFLCLIKLSYDIALKVTRAYTEINVLSKYDNRVSTFLKRNKHDIFHLWSSTPCCHCVCTEGTNSKTKSPLTLRQIEILFEFQGNGEPGHFKKEKSSNKVIQHCLCRMSERSVSLNDFDINLLETLVKRLVILESDDMMWLSTIREIRNCLAHATSTTEFDAGRLDKWWMKLEGSILGLVKKIPPAFYGDAIESQINALKNSNMEAMYAKKLLNDVKADNMILLQNLVERSDTRIEGCENTIKKSITENNNELKRYLDLLINEKTGGLMRKLEELEAKIEASAKLDPNTNFQSKNDSTRKIHVACQVEADDIDENLTIKNLIDPDVVAADEGFKVVNVTHKCILLELTASPEILSSEDRFLNAIDQLINQVISAGNLDTRVPGKMTLNLTFRSPLSREELDVFSRVFCSSDTPKIIDSDVMNQIQDYRIGTVNREAQTEIVTVDTFCQVDMKCKKCSMIDNHSDEGVEKLVCFPQPTKSSEADGPIKDDIVTSTFKVGNGNITTLQI</sequence>
<accession>A0A8B6GV42</accession>
<dbReference type="EMBL" id="UYJE01009042">
    <property type="protein sequence ID" value="VDI69487.1"/>
    <property type="molecule type" value="Genomic_DNA"/>
</dbReference>
<evidence type="ECO:0008006" key="3">
    <source>
        <dbReference type="Google" id="ProtNLM"/>
    </source>
</evidence>
<dbReference type="OrthoDB" id="10384064at2759"/>
<proteinExistence type="predicted"/>
<gene>
    <name evidence="1" type="ORF">MGAL_10B002442</name>
</gene>
<dbReference type="Proteomes" id="UP000596742">
    <property type="component" value="Unassembled WGS sequence"/>
</dbReference>